<name>A0A3M9M828_9MICO</name>
<accession>A0A3M9M828</accession>
<dbReference type="OrthoDB" id="8448116at2"/>
<reference evidence="2 3" key="1">
    <citation type="submission" date="2018-11" db="EMBL/GenBank/DDBJ databases">
        <title>Draft genome of Simplicispira Flexivirga sp. BO-16.</title>
        <authorList>
            <person name="Im W.T."/>
        </authorList>
    </citation>
    <scope>NUCLEOTIDE SEQUENCE [LARGE SCALE GENOMIC DNA]</scope>
    <source>
        <strain evidence="2 3">BO-16</strain>
    </source>
</reference>
<sequence length="169" mass="18336">MIRHAEKPQGGAPYGVQESGERDKRSLTIRGWTRAGALIGLFTSGERGITPPQHLVAARPVQSRRPLETLTPLSGKAGLPIDSAIDPDDIAQLAATLRRTPGVTLTAWEHEHLPAIAVALGTVTPTPPTKWPGDRFDVVWVFRRKAGASTWQFSQIPQLLLGGDQDRVI</sequence>
<keyword evidence="3" id="KW-1185">Reference proteome</keyword>
<dbReference type="AlphaFoldDB" id="A0A3M9M828"/>
<proteinExistence type="predicted"/>
<evidence type="ECO:0000313" key="2">
    <source>
        <dbReference type="EMBL" id="RNI21724.1"/>
    </source>
</evidence>
<dbReference type="Proteomes" id="UP000271678">
    <property type="component" value="Unassembled WGS sequence"/>
</dbReference>
<evidence type="ECO:0000313" key="3">
    <source>
        <dbReference type="Proteomes" id="UP000271678"/>
    </source>
</evidence>
<organism evidence="2 3">
    <name type="scientific">Flexivirga caeni</name>
    <dbReference type="NCBI Taxonomy" id="2294115"/>
    <lineage>
        <taxon>Bacteria</taxon>
        <taxon>Bacillati</taxon>
        <taxon>Actinomycetota</taxon>
        <taxon>Actinomycetes</taxon>
        <taxon>Micrococcales</taxon>
        <taxon>Dermacoccaceae</taxon>
        <taxon>Flexivirga</taxon>
    </lineage>
</organism>
<dbReference type="EMBL" id="RJJQ01000010">
    <property type="protein sequence ID" value="RNI21724.1"/>
    <property type="molecule type" value="Genomic_DNA"/>
</dbReference>
<feature type="region of interest" description="Disordered" evidence="1">
    <location>
        <begin position="1"/>
        <end position="25"/>
    </location>
</feature>
<gene>
    <name evidence="2" type="ORF">EFY87_10500</name>
</gene>
<evidence type="ECO:0008006" key="4">
    <source>
        <dbReference type="Google" id="ProtNLM"/>
    </source>
</evidence>
<comment type="caution">
    <text evidence="2">The sequence shown here is derived from an EMBL/GenBank/DDBJ whole genome shotgun (WGS) entry which is preliminary data.</text>
</comment>
<protein>
    <recommendedName>
        <fullName evidence="4">Histidine phosphatase family protein</fullName>
    </recommendedName>
</protein>
<evidence type="ECO:0000256" key="1">
    <source>
        <dbReference type="SAM" id="MobiDB-lite"/>
    </source>
</evidence>